<dbReference type="Proteomes" id="UP000515125">
    <property type="component" value="Unplaced"/>
</dbReference>
<evidence type="ECO:0000313" key="2">
    <source>
        <dbReference type="Proteomes" id="UP000515125"/>
    </source>
</evidence>
<feature type="compositionally biased region" description="Basic and acidic residues" evidence="1">
    <location>
        <begin position="41"/>
        <end position="51"/>
    </location>
</feature>
<dbReference type="RefSeq" id="XP_022588270.2">
    <property type="nucleotide sequence ID" value="XM_022732254.2"/>
</dbReference>
<evidence type="ECO:0000313" key="3">
    <source>
        <dbReference type="RefSeq" id="XP_022588270.2"/>
    </source>
</evidence>
<keyword evidence="2" id="KW-1185">Reference proteome</keyword>
<name>A0A6P5WCK3_9EIME</name>
<dbReference type="GeneID" id="34618941"/>
<accession>A0A6P5WCK3</accession>
<reference evidence="3" key="1">
    <citation type="submission" date="2025-08" db="UniProtKB">
        <authorList>
            <consortium name="RefSeq"/>
        </authorList>
    </citation>
    <scope>IDENTIFICATION</scope>
</reference>
<feature type="compositionally biased region" description="Low complexity" evidence="1">
    <location>
        <begin position="292"/>
        <end position="314"/>
    </location>
</feature>
<proteinExistence type="predicted"/>
<feature type="region of interest" description="Disordered" evidence="1">
    <location>
        <begin position="292"/>
        <end position="332"/>
    </location>
</feature>
<feature type="region of interest" description="Disordered" evidence="1">
    <location>
        <begin position="1"/>
        <end position="217"/>
    </location>
</feature>
<feature type="compositionally biased region" description="Basic and acidic residues" evidence="1">
    <location>
        <begin position="204"/>
        <end position="217"/>
    </location>
</feature>
<protein>
    <submittedName>
        <fullName evidence="3">Mushroom body large-type Kenyon cell-specific protein 1</fullName>
    </submittedName>
</protein>
<feature type="compositionally biased region" description="Acidic residues" evidence="1">
    <location>
        <begin position="115"/>
        <end position="131"/>
    </location>
</feature>
<dbReference type="AlphaFoldDB" id="A0A6P5WCK3"/>
<feature type="compositionally biased region" description="Low complexity" evidence="1">
    <location>
        <begin position="7"/>
        <end position="16"/>
    </location>
</feature>
<gene>
    <name evidence="3" type="primary">LOC34618941</name>
</gene>
<evidence type="ECO:0000256" key="1">
    <source>
        <dbReference type="SAM" id="MobiDB-lite"/>
    </source>
</evidence>
<organism evidence="2 3">
    <name type="scientific">Cyclospora cayetanensis</name>
    <dbReference type="NCBI Taxonomy" id="88456"/>
    <lineage>
        <taxon>Eukaryota</taxon>
        <taxon>Sar</taxon>
        <taxon>Alveolata</taxon>
        <taxon>Apicomplexa</taxon>
        <taxon>Conoidasida</taxon>
        <taxon>Coccidia</taxon>
        <taxon>Eucoccidiorida</taxon>
        <taxon>Eimeriorina</taxon>
        <taxon>Eimeriidae</taxon>
        <taxon>Cyclospora</taxon>
    </lineage>
</organism>
<sequence>MDRELLAELGEAPAPAGEGGETFSAPGFSVAGEEESATAAEESHEHGKKTTLEAPEFGVAAPTHETSANGAEENETETGDGAPPVSAQHGASAGNATAVEQFEGPSFGVAAPTETEAEEGAAEAELQEETPEQGGFAPPSFGVAEGAGVIPGIPLEGTAMEKHPERGGLFAGPPPEERPSIPPPPVGPEPENAEGSSEFEEKEEELRERELNTDPKLHYSCGQLAPVLDAIQGLNQKIADLHSLAQQQQQMEQQLQQQQQQMQEQQHQQMLQHQEQLAEILKHQQQQQQLLQEHQQQQQQEHQQQQQQQQSQELPPFTRSIEPEGEPPAAKLPVASLPKETETVPQAELVAAPAQQEPVPAEILPAATPPAATPPIATAAASNAPPISIQNYNYGGEKFFRSTQNQGIHGLSQWRSGCCDGEDDTTMEGAVWRRIRNISEALEAREMKAKSQELEH</sequence>